<dbReference type="Proteomes" id="UP001519460">
    <property type="component" value="Unassembled WGS sequence"/>
</dbReference>
<feature type="region of interest" description="Disordered" evidence="8">
    <location>
        <begin position="1"/>
        <end position="31"/>
    </location>
</feature>
<evidence type="ECO:0000256" key="1">
    <source>
        <dbReference type="ARBA" id="ARBA00004193"/>
    </source>
</evidence>
<evidence type="ECO:0000313" key="10">
    <source>
        <dbReference type="Proteomes" id="UP001519460"/>
    </source>
</evidence>
<feature type="compositionally biased region" description="Polar residues" evidence="8">
    <location>
        <begin position="1"/>
        <end position="11"/>
    </location>
</feature>
<accession>A0ABD0J987</accession>
<dbReference type="GO" id="GO:0005886">
    <property type="term" value="C:plasma membrane"/>
    <property type="evidence" value="ECO:0007669"/>
    <property type="project" value="UniProtKB-SubCell"/>
</dbReference>
<comment type="similarity">
    <text evidence="2">Belongs to the raftlin family.</text>
</comment>
<evidence type="ECO:0000313" key="9">
    <source>
        <dbReference type="EMBL" id="KAK7465237.1"/>
    </source>
</evidence>
<proteinExistence type="inferred from homology"/>
<evidence type="ECO:0000256" key="2">
    <source>
        <dbReference type="ARBA" id="ARBA00006390"/>
    </source>
</evidence>
<dbReference type="AlphaFoldDB" id="A0ABD0J987"/>
<sequence>MGNNGSSQGQVFSKDAARPSQPQEPPYPGPPAQYHFVDTQVLISTQMTFSFTQSPMVTSNIDSYYPVLAAQYAQGFRLLSFYRIPGQVQQQGFFNPSVAAGFQGIFCRYPGVPPRENWQLRIEKSVIQAQRMFTGIITFQQGMVSDTTHILDSIARNTQDGGRLICIEMTGQQARQSMGMAMHGVTPVMGVDVFFEVPNTPMPEKYVYNVVSVPITVTYSMGFRPVPIVQCDWLGVLAHHLNQGWRLIEIFMDMTTHTQMQGFSSAQTLSAQWYFEKPASRVNDPTPVYQGTMVEHLIKVKAGMTGTRTAANWEPVIQDMGNRGWELACILETPETHMAGLASITMKCLLFFQRPLMPQSAGAMAGPTPPSYDSAVGGAPHGGPPPAGFNVPPPPEKMGY</sequence>
<evidence type="ECO:0000256" key="3">
    <source>
        <dbReference type="ARBA" id="ARBA00022475"/>
    </source>
</evidence>
<comment type="subcellular location">
    <subcellularLocation>
        <location evidence="1">Cell membrane</location>
        <topology evidence="1">Lipid-anchor</topology>
    </subcellularLocation>
</comment>
<feature type="region of interest" description="Disordered" evidence="8">
    <location>
        <begin position="362"/>
        <end position="400"/>
    </location>
</feature>
<protein>
    <submittedName>
        <fullName evidence="9">Uncharacterized protein</fullName>
    </submittedName>
</protein>
<feature type="compositionally biased region" description="Pro residues" evidence="8">
    <location>
        <begin position="382"/>
        <end position="400"/>
    </location>
</feature>
<dbReference type="EMBL" id="JACVVK020000569">
    <property type="protein sequence ID" value="KAK7465237.1"/>
    <property type="molecule type" value="Genomic_DNA"/>
</dbReference>
<comment type="caution">
    <text evidence="9">The sequence shown here is derived from an EMBL/GenBank/DDBJ whole genome shotgun (WGS) entry which is preliminary data.</text>
</comment>
<evidence type="ECO:0000256" key="7">
    <source>
        <dbReference type="ARBA" id="ARBA00023288"/>
    </source>
</evidence>
<reference evidence="9 10" key="1">
    <citation type="journal article" date="2023" name="Sci. Data">
        <title>Genome assembly of the Korean intertidal mud-creeper Batillaria attramentaria.</title>
        <authorList>
            <person name="Patra A.K."/>
            <person name="Ho P.T."/>
            <person name="Jun S."/>
            <person name="Lee S.J."/>
            <person name="Kim Y."/>
            <person name="Won Y.J."/>
        </authorList>
    </citation>
    <scope>NUCLEOTIDE SEQUENCE [LARGE SCALE GENOMIC DNA]</scope>
    <source>
        <strain evidence="9">Wonlab-2016</strain>
    </source>
</reference>
<keyword evidence="5" id="KW-0472">Membrane</keyword>
<keyword evidence="10" id="KW-1185">Reference proteome</keyword>
<keyword evidence="3" id="KW-1003">Cell membrane</keyword>
<keyword evidence="7" id="KW-0449">Lipoprotein</keyword>
<evidence type="ECO:0000256" key="6">
    <source>
        <dbReference type="ARBA" id="ARBA00023139"/>
    </source>
</evidence>
<evidence type="ECO:0000256" key="5">
    <source>
        <dbReference type="ARBA" id="ARBA00023136"/>
    </source>
</evidence>
<keyword evidence="4" id="KW-0519">Myristate</keyword>
<dbReference type="Pfam" id="PF15250">
    <property type="entry name" value="Raftlin"/>
    <property type="match status" value="1"/>
</dbReference>
<evidence type="ECO:0000256" key="4">
    <source>
        <dbReference type="ARBA" id="ARBA00022707"/>
    </source>
</evidence>
<dbReference type="InterPro" id="IPR028169">
    <property type="entry name" value="Raftlin"/>
</dbReference>
<feature type="compositionally biased region" description="Pro residues" evidence="8">
    <location>
        <begin position="22"/>
        <end position="31"/>
    </location>
</feature>
<evidence type="ECO:0000256" key="8">
    <source>
        <dbReference type="SAM" id="MobiDB-lite"/>
    </source>
</evidence>
<gene>
    <name evidence="9" type="ORF">BaRGS_00037607</name>
</gene>
<organism evidence="9 10">
    <name type="scientific">Batillaria attramentaria</name>
    <dbReference type="NCBI Taxonomy" id="370345"/>
    <lineage>
        <taxon>Eukaryota</taxon>
        <taxon>Metazoa</taxon>
        <taxon>Spiralia</taxon>
        <taxon>Lophotrochozoa</taxon>
        <taxon>Mollusca</taxon>
        <taxon>Gastropoda</taxon>
        <taxon>Caenogastropoda</taxon>
        <taxon>Sorbeoconcha</taxon>
        <taxon>Cerithioidea</taxon>
        <taxon>Batillariidae</taxon>
        <taxon>Batillaria</taxon>
    </lineage>
</organism>
<keyword evidence="6" id="KW-0564">Palmitate</keyword>
<name>A0ABD0J987_9CAEN</name>